<feature type="signal peptide" evidence="6">
    <location>
        <begin position="1"/>
        <end position="35"/>
    </location>
</feature>
<dbReference type="EMBL" id="CH902619">
    <property type="protein sequence ID" value="EDV35629.2"/>
    <property type="molecule type" value="Genomic_DNA"/>
</dbReference>
<keyword evidence="6" id="KW-0732">Signal</keyword>
<dbReference type="Pfam" id="PF00089">
    <property type="entry name" value="Trypsin"/>
    <property type="match status" value="1"/>
</dbReference>
<proteinExistence type="predicted"/>
<protein>
    <recommendedName>
        <fullName evidence="4">Phenoloxidase-activating factor 2</fullName>
    </recommendedName>
    <alternativeName>
        <fullName evidence="5">Prophenoloxidase-activating factor II</fullName>
    </alternativeName>
</protein>
<evidence type="ECO:0000256" key="2">
    <source>
        <dbReference type="ARBA" id="ARBA00022525"/>
    </source>
</evidence>
<dbReference type="HOGENOM" id="CLU_006842_0_3_1"/>
<dbReference type="OrthoDB" id="6261922at2759"/>
<dbReference type="PANTHER" id="PTHR24258:SF129">
    <property type="entry name" value="LP15124P-RELATED"/>
    <property type="match status" value="1"/>
</dbReference>
<dbReference type="Pfam" id="PF18322">
    <property type="entry name" value="CLIP_1"/>
    <property type="match status" value="1"/>
</dbReference>
<comment type="subcellular location">
    <subcellularLocation>
        <location evidence="1">Secreted</location>
    </subcellularLocation>
</comment>
<evidence type="ECO:0000256" key="6">
    <source>
        <dbReference type="SAM" id="SignalP"/>
    </source>
</evidence>
<dbReference type="PANTHER" id="PTHR24258">
    <property type="entry name" value="SERINE PROTEASE-RELATED"/>
    <property type="match status" value="1"/>
</dbReference>
<feature type="domain" description="Peptidase S1" evidence="7">
    <location>
        <begin position="212"/>
        <end position="462"/>
    </location>
</feature>
<dbReference type="eggNOG" id="KOG3627">
    <property type="taxonomic scope" value="Eukaryota"/>
</dbReference>
<sequence>MAHSIDLFRSIAMRPEATISVLILPLISLVPVAFSSTSCLNHEICIGERLCNLTDDSGLGKLIPRILYKSCGQGLVCCEKVQVESYYAEEADIQYRNQKKGNPWVTSEIPDTTIRTTKQNTKAKTEEQGYKSCGIRKECVPRHLCLTGTVNEDGRYIVKPRIGDNKIGCLSVEECCALDDQIDEDESPTKRNLKDFRYRSCGYSNPKGLYYKLDGYNDNESTFAEFPWMVALMDMEANYICGGTLIHPQLVLTSAHNVANYSEDSLLARAGDWDLNSQTEPHPYQMRGISHVMRHEGFNNLTFYNDIALLMLERPFQLAPHIQPICLPPPESPQLMLDLERAKCLATGWGHTNYSSNVLEHLLKRIELPVVDHESCQKLLRRSVLGRRYRLHSSFLCAGGEEGKDTCYGDGGSPLFCTMPGLTDRFYLAGIVSWGIECAVKDVPAAYANVAYLRNWIDEKIAESGIVLQ</sequence>
<dbReference type="GO" id="GO:0006508">
    <property type="term" value="P:proteolysis"/>
    <property type="evidence" value="ECO:0007669"/>
    <property type="project" value="InterPro"/>
</dbReference>
<keyword evidence="9" id="KW-1185">Reference proteome</keyword>
<dbReference type="SUPFAM" id="SSF50494">
    <property type="entry name" value="Trypsin-like serine proteases"/>
    <property type="match status" value="1"/>
</dbReference>
<evidence type="ECO:0000259" key="7">
    <source>
        <dbReference type="PROSITE" id="PS50240"/>
    </source>
</evidence>
<evidence type="ECO:0000256" key="5">
    <source>
        <dbReference type="ARBA" id="ARBA00076468"/>
    </source>
</evidence>
<name>B3MFU7_DROAN</name>
<dbReference type="SMR" id="B3MFU7"/>
<dbReference type="KEGG" id="dan:6495227"/>
<evidence type="ECO:0000313" key="8">
    <source>
        <dbReference type="EMBL" id="EDV35629.2"/>
    </source>
</evidence>
<keyword evidence="3" id="KW-1015">Disulfide bond</keyword>
<dbReference type="STRING" id="7217.B3MFU7"/>
<reference evidence="8 9" key="1">
    <citation type="journal article" date="2007" name="Nature">
        <title>Evolution of genes and genomes on the Drosophila phylogeny.</title>
        <authorList>
            <consortium name="Drosophila 12 Genomes Consortium"/>
            <person name="Clark A.G."/>
            <person name="Eisen M.B."/>
            <person name="Smith D.R."/>
            <person name="Bergman C.M."/>
            <person name="Oliver B."/>
            <person name="Markow T.A."/>
            <person name="Kaufman T.C."/>
            <person name="Kellis M."/>
            <person name="Gelbart W."/>
            <person name="Iyer V.N."/>
            <person name="Pollard D.A."/>
            <person name="Sackton T.B."/>
            <person name="Larracuente A.M."/>
            <person name="Singh N.D."/>
            <person name="Abad J.P."/>
            <person name="Abt D.N."/>
            <person name="Adryan B."/>
            <person name="Aguade M."/>
            <person name="Akashi H."/>
            <person name="Anderson W.W."/>
            <person name="Aquadro C.F."/>
            <person name="Ardell D.H."/>
            <person name="Arguello R."/>
            <person name="Artieri C.G."/>
            <person name="Barbash D.A."/>
            <person name="Barker D."/>
            <person name="Barsanti P."/>
            <person name="Batterham P."/>
            <person name="Batzoglou S."/>
            <person name="Begun D."/>
            <person name="Bhutkar A."/>
            <person name="Blanco E."/>
            <person name="Bosak S.A."/>
            <person name="Bradley R.K."/>
            <person name="Brand A.D."/>
            <person name="Brent M.R."/>
            <person name="Brooks A.N."/>
            <person name="Brown R.H."/>
            <person name="Butlin R.K."/>
            <person name="Caggese C."/>
            <person name="Calvi B.R."/>
            <person name="Bernardo de Carvalho A."/>
            <person name="Caspi A."/>
            <person name="Castrezana S."/>
            <person name="Celniker S.E."/>
            <person name="Chang J.L."/>
            <person name="Chapple C."/>
            <person name="Chatterji S."/>
            <person name="Chinwalla A."/>
            <person name="Civetta A."/>
            <person name="Clifton S.W."/>
            <person name="Comeron J.M."/>
            <person name="Costello J.C."/>
            <person name="Coyne J.A."/>
            <person name="Daub J."/>
            <person name="David R.G."/>
            <person name="Delcher A.L."/>
            <person name="Delehaunty K."/>
            <person name="Do C.B."/>
            <person name="Ebling H."/>
            <person name="Edwards K."/>
            <person name="Eickbush T."/>
            <person name="Evans J.D."/>
            <person name="Filipski A."/>
            <person name="Findeiss S."/>
            <person name="Freyhult E."/>
            <person name="Fulton L."/>
            <person name="Fulton R."/>
            <person name="Garcia A.C."/>
            <person name="Gardiner A."/>
            <person name="Garfield D.A."/>
            <person name="Garvin B.E."/>
            <person name="Gibson G."/>
            <person name="Gilbert D."/>
            <person name="Gnerre S."/>
            <person name="Godfrey J."/>
            <person name="Good R."/>
            <person name="Gotea V."/>
            <person name="Gravely B."/>
            <person name="Greenberg A.J."/>
            <person name="Griffiths-Jones S."/>
            <person name="Gross S."/>
            <person name="Guigo R."/>
            <person name="Gustafson E.A."/>
            <person name="Haerty W."/>
            <person name="Hahn M.W."/>
            <person name="Halligan D.L."/>
            <person name="Halpern A.L."/>
            <person name="Halter G.M."/>
            <person name="Han M.V."/>
            <person name="Heger A."/>
            <person name="Hillier L."/>
            <person name="Hinrichs A.S."/>
            <person name="Holmes I."/>
            <person name="Hoskins R.A."/>
            <person name="Hubisz M.J."/>
            <person name="Hultmark D."/>
            <person name="Huntley M.A."/>
            <person name="Jaffe D.B."/>
            <person name="Jagadeeshan S."/>
            <person name="Jeck W.R."/>
            <person name="Johnson J."/>
            <person name="Jones C.D."/>
            <person name="Jordan W.C."/>
            <person name="Karpen G.H."/>
            <person name="Kataoka E."/>
            <person name="Keightley P.D."/>
            <person name="Kheradpour P."/>
            <person name="Kirkness E.F."/>
            <person name="Koerich L.B."/>
            <person name="Kristiansen K."/>
            <person name="Kudrna D."/>
            <person name="Kulathinal R.J."/>
            <person name="Kumar S."/>
            <person name="Kwok R."/>
            <person name="Lander E."/>
            <person name="Langley C.H."/>
            <person name="Lapoint R."/>
            <person name="Lazzaro B.P."/>
            <person name="Lee S.J."/>
            <person name="Levesque L."/>
            <person name="Li R."/>
            <person name="Lin C.F."/>
            <person name="Lin M.F."/>
            <person name="Lindblad-Toh K."/>
            <person name="Llopart A."/>
            <person name="Long M."/>
            <person name="Low L."/>
            <person name="Lozovsky E."/>
            <person name="Lu J."/>
            <person name="Luo M."/>
            <person name="Machado C.A."/>
            <person name="Makalowski W."/>
            <person name="Marzo M."/>
            <person name="Matsuda M."/>
            <person name="Matzkin L."/>
            <person name="McAllister B."/>
            <person name="McBride C.S."/>
            <person name="McKernan B."/>
            <person name="McKernan K."/>
            <person name="Mendez-Lago M."/>
            <person name="Minx P."/>
            <person name="Mollenhauer M.U."/>
            <person name="Montooth K."/>
            <person name="Mount S.M."/>
            <person name="Mu X."/>
            <person name="Myers E."/>
            <person name="Negre B."/>
            <person name="Newfeld S."/>
            <person name="Nielsen R."/>
            <person name="Noor M.A."/>
            <person name="O'Grady P."/>
            <person name="Pachter L."/>
            <person name="Papaceit M."/>
            <person name="Parisi M.J."/>
            <person name="Parisi M."/>
            <person name="Parts L."/>
            <person name="Pedersen J.S."/>
            <person name="Pesole G."/>
            <person name="Phillippy A.M."/>
            <person name="Ponting C.P."/>
            <person name="Pop M."/>
            <person name="Porcelli D."/>
            <person name="Powell J.R."/>
            <person name="Prohaska S."/>
            <person name="Pruitt K."/>
            <person name="Puig M."/>
            <person name="Quesneville H."/>
            <person name="Ram K.R."/>
            <person name="Rand D."/>
            <person name="Rasmussen M.D."/>
            <person name="Reed L.K."/>
            <person name="Reenan R."/>
            <person name="Reily A."/>
            <person name="Remington K.A."/>
            <person name="Rieger T.T."/>
            <person name="Ritchie M.G."/>
            <person name="Robin C."/>
            <person name="Rogers Y.H."/>
            <person name="Rohde C."/>
            <person name="Rozas J."/>
            <person name="Rubenfield M.J."/>
            <person name="Ruiz A."/>
            <person name="Russo S."/>
            <person name="Salzberg S.L."/>
            <person name="Sanchez-Gracia A."/>
            <person name="Saranga D.J."/>
            <person name="Sato H."/>
            <person name="Schaeffer S.W."/>
            <person name="Schatz M.C."/>
            <person name="Schlenke T."/>
            <person name="Schwartz R."/>
            <person name="Segarra C."/>
            <person name="Singh R.S."/>
            <person name="Sirot L."/>
            <person name="Sirota M."/>
            <person name="Sisneros N.B."/>
            <person name="Smith C.D."/>
            <person name="Smith T.F."/>
            <person name="Spieth J."/>
            <person name="Stage D.E."/>
            <person name="Stark A."/>
            <person name="Stephan W."/>
            <person name="Strausberg R.L."/>
            <person name="Strempel S."/>
            <person name="Sturgill D."/>
            <person name="Sutton G."/>
            <person name="Sutton G.G."/>
            <person name="Tao W."/>
            <person name="Teichmann S."/>
            <person name="Tobari Y.N."/>
            <person name="Tomimura Y."/>
            <person name="Tsolas J.M."/>
            <person name="Valente V.L."/>
            <person name="Venter E."/>
            <person name="Venter J.C."/>
            <person name="Vicario S."/>
            <person name="Vieira F.G."/>
            <person name="Vilella A.J."/>
            <person name="Villasante A."/>
            <person name="Walenz B."/>
            <person name="Wang J."/>
            <person name="Wasserman M."/>
            <person name="Watts T."/>
            <person name="Wilson D."/>
            <person name="Wilson R.K."/>
            <person name="Wing R.A."/>
            <person name="Wolfner M.F."/>
            <person name="Wong A."/>
            <person name="Wong G.K."/>
            <person name="Wu C.I."/>
            <person name="Wu G."/>
            <person name="Yamamoto D."/>
            <person name="Yang H.P."/>
            <person name="Yang S.P."/>
            <person name="Yorke J.A."/>
            <person name="Yoshida K."/>
            <person name="Zdobnov E."/>
            <person name="Zhang P."/>
            <person name="Zhang Y."/>
            <person name="Zimin A.V."/>
            <person name="Baldwin J."/>
            <person name="Abdouelleil A."/>
            <person name="Abdulkadir J."/>
            <person name="Abebe A."/>
            <person name="Abera B."/>
            <person name="Abreu J."/>
            <person name="Acer S.C."/>
            <person name="Aftuck L."/>
            <person name="Alexander A."/>
            <person name="An P."/>
            <person name="Anderson E."/>
            <person name="Anderson S."/>
            <person name="Arachi H."/>
            <person name="Azer M."/>
            <person name="Bachantsang P."/>
            <person name="Barry A."/>
            <person name="Bayul T."/>
            <person name="Berlin A."/>
            <person name="Bessette D."/>
            <person name="Bloom T."/>
            <person name="Blye J."/>
            <person name="Boguslavskiy L."/>
            <person name="Bonnet C."/>
            <person name="Boukhgalter B."/>
            <person name="Bourzgui I."/>
            <person name="Brown A."/>
            <person name="Cahill P."/>
            <person name="Channer S."/>
            <person name="Cheshatsang Y."/>
            <person name="Chuda L."/>
            <person name="Citroen M."/>
            <person name="Collymore A."/>
            <person name="Cooke P."/>
            <person name="Costello M."/>
            <person name="D'Aco K."/>
            <person name="Daza R."/>
            <person name="De Haan G."/>
            <person name="DeGray S."/>
            <person name="DeMaso C."/>
            <person name="Dhargay N."/>
            <person name="Dooley K."/>
            <person name="Dooley E."/>
            <person name="Doricent M."/>
            <person name="Dorje P."/>
            <person name="Dorjee K."/>
            <person name="Dupes A."/>
            <person name="Elong R."/>
            <person name="Falk J."/>
            <person name="Farina A."/>
            <person name="Faro S."/>
            <person name="Ferguson D."/>
            <person name="Fisher S."/>
            <person name="Foley C.D."/>
            <person name="Franke A."/>
            <person name="Friedrich D."/>
            <person name="Gadbois L."/>
            <person name="Gearin G."/>
            <person name="Gearin C.R."/>
            <person name="Giannoukos G."/>
            <person name="Goode T."/>
            <person name="Graham J."/>
            <person name="Grandbois E."/>
            <person name="Grewal S."/>
            <person name="Gyaltsen K."/>
            <person name="Hafez N."/>
            <person name="Hagos B."/>
            <person name="Hall J."/>
            <person name="Henson C."/>
            <person name="Hollinger A."/>
            <person name="Honan T."/>
            <person name="Huard M.D."/>
            <person name="Hughes L."/>
            <person name="Hurhula B."/>
            <person name="Husby M.E."/>
            <person name="Kamat A."/>
            <person name="Kanga B."/>
            <person name="Kashin S."/>
            <person name="Khazanovich D."/>
            <person name="Kisner P."/>
            <person name="Lance K."/>
            <person name="Lara M."/>
            <person name="Lee W."/>
            <person name="Lennon N."/>
            <person name="Letendre F."/>
            <person name="LeVine R."/>
            <person name="Lipovsky A."/>
            <person name="Liu X."/>
            <person name="Liu J."/>
            <person name="Liu S."/>
            <person name="Lokyitsang T."/>
            <person name="Lokyitsang Y."/>
            <person name="Lubonja R."/>
            <person name="Lui A."/>
            <person name="MacDonald P."/>
            <person name="Magnisalis V."/>
            <person name="Maru K."/>
            <person name="Matthews C."/>
            <person name="McCusker W."/>
            <person name="McDonough S."/>
            <person name="Mehta T."/>
            <person name="Meldrim J."/>
            <person name="Meneus L."/>
            <person name="Mihai O."/>
            <person name="Mihalev A."/>
            <person name="Mihova T."/>
            <person name="Mittelman R."/>
            <person name="Mlenga V."/>
            <person name="Montmayeur A."/>
            <person name="Mulrain L."/>
            <person name="Navidi A."/>
            <person name="Naylor J."/>
            <person name="Negash T."/>
            <person name="Nguyen T."/>
            <person name="Nguyen N."/>
            <person name="Nicol R."/>
            <person name="Norbu C."/>
            <person name="Norbu N."/>
            <person name="Novod N."/>
            <person name="O'Neill B."/>
            <person name="Osman S."/>
            <person name="Markiewicz E."/>
            <person name="Oyono O.L."/>
            <person name="Patti C."/>
            <person name="Phunkhang P."/>
            <person name="Pierre F."/>
            <person name="Priest M."/>
            <person name="Raghuraman S."/>
            <person name="Rege F."/>
            <person name="Reyes R."/>
            <person name="Rise C."/>
            <person name="Rogov P."/>
            <person name="Ross K."/>
            <person name="Ryan E."/>
            <person name="Settipalli S."/>
            <person name="Shea T."/>
            <person name="Sherpa N."/>
            <person name="Shi L."/>
            <person name="Shih D."/>
            <person name="Sparrow T."/>
            <person name="Spaulding J."/>
            <person name="Stalker J."/>
            <person name="Stange-Thomann N."/>
            <person name="Stavropoulos S."/>
            <person name="Stone C."/>
            <person name="Strader C."/>
            <person name="Tesfaye S."/>
            <person name="Thomson T."/>
            <person name="Thoulutsang Y."/>
            <person name="Thoulutsang D."/>
            <person name="Topham K."/>
            <person name="Topping I."/>
            <person name="Tsamla T."/>
            <person name="Vassiliev H."/>
            <person name="Vo A."/>
            <person name="Wangchuk T."/>
            <person name="Wangdi T."/>
            <person name="Weiand M."/>
            <person name="Wilkinson J."/>
            <person name="Wilson A."/>
            <person name="Yadav S."/>
            <person name="Young G."/>
            <person name="Yu Q."/>
            <person name="Zembek L."/>
            <person name="Zhong D."/>
            <person name="Zimmer A."/>
            <person name="Zwirko Z."/>
            <person name="Jaffe D.B."/>
            <person name="Alvarez P."/>
            <person name="Brockman W."/>
            <person name="Butler J."/>
            <person name="Chin C."/>
            <person name="Gnerre S."/>
            <person name="Grabherr M."/>
            <person name="Kleber M."/>
            <person name="Mauceli E."/>
            <person name="MacCallum I."/>
        </authorList>
    </citation>
    <scope>NUCLEOTIDE SEQUENCE [LARGE SCALE GENOMIC DNA]</scope>
    <source>
        <strain evidence="9">Tucson 14024-0371.13</strain>
    </source>
</reference>
<dbReference type="InterPro" id="IPR009003">
    <property type="entry name" value="Peptidase_S1_PA"/>
</dbReference>
<dbReference type="SMART" id="SM00020">
    <property type="entry name" value="Tryp_SPc"/>
    <property type="match status" value="1"/>
</dbReference>
<dbReference type="CDD" id="cd00190">
    <property type="entry name" value="Tryp_SPc"/>
    <property type="match status" value="1"/>
</dbReference>
<dbReference type="InParanoid" id="B3MFU7"/>
<dbReference type="Gene3D" id="2.40.10.10">
    <property type="entry name" value="Trypsin-like serine proteases"/>
    <property type="match status" value="1"/>
</dbReference>
<feature type="chain" id="PRO_5006454717" description="Phenoloxidase-activating factor 2" evidence="6">
    <location>
        <begin position="36"/>
        <end position="469"/>
    </location>
</feature>
<dbReference type="InterPro" id="IPR001314">
    <property type="entry name" value="Peptidase_S1A"/>
</dbReference>
<dbReference type="Proteomes" id="UP000007801">
    <property type="component" value="Unassembled WGS sequence"/>
</dbReference>
<dbReference type="GO" id="GO:0005576">
    <property type="term" value="C:extracellular region"/>
    <property type="evidence" value="ECO:0007669"/>
    <property type="project" value="UniProtKB-SubCell"/>
</dbReference>
<keyword evidence="2" id="KW-0964">Secreted</keyword>
<dbReference type="FunCoup" id="B3MFU7">
    <property type="interactions" value="13"/>
</dbReference>
<evidence type="ECO:0000256" key="3">
    <source>
        <dbReference type="ARBA" id="ARBA00023157"/>
    </source>
</evidence>
<accession>B3MFU7</accession>
<dbReference type="MEROPS" id="S01.960"/>
<gene>
    <name evidence="8" type="primary">Dana\GF12376</name>
    <name evidence="8" type="synonym">dana_GLEANR_12379</name>
    <name evidence="8" type="ORF">GF12376</name>
</gene>
<evidence type="ECO:0000256" key="4">
    <source>
        <dbReference type="ARBA" id="ARBA00068096"/>
    </source>
</evidence>
<evidence type="ECO:0000313" key="9">
    <source>
        <dbReference type="Proteomes" id="UP000007801"/>
    </source>
</evidence>
<dbReference type="AlphaFoldDB" id="B3MFU7"/>
<dbReference type="InterPro" id="IPR041515">
    <property type="entry name" value="PPAF-2-like_Clip"/>
</dbReference>
<dbReference type="InterPro" id="IPR001254">
    <property type="entry name" value="Trypsin_dom"/>
</dbReference>
<dbReference type="PROSITE" id="PS50240">
    <property type="entry name" value="TRYPSIN_DOM"/>
    <property type="match status" value="1"/>
</dbReference>
<dbReference type="GO" id="GO:0004252">
    <property type="term" value="F:serine-type endopeptidase activity"/>
    <property type="evidence" value="ECO:0007669"/>
    <property type="project" value="InterPro"/>
</dbReference>
<dbReference type="PRINTS" id="PR00722">
    <property type="entry name" value="CHYMOTRYPSIN"/>
</dbReference>
<evidence type="ECO:0000256" key="1">
    <source>
        <dbReference type="ARBA" id="ARBA00004613"/>
    </source>
</evidence>
<dbReference type="GeneID" id="6495227"/>
<dbReference type="InterPro" id="IPR043504">
    <property type="entry name" value="Peptidase_S1_PA_chymotrypsin"/>
</dbReference>
<keyword evidence="8" id="KW-0378">Hydrolase</keyword>
<organism evidence="8 9">
    <name type="scientific">Drosophila ananassae</name>
    <name type="common">Fruit fly</name>
    <dbReference type="NCBI Taxonomy" id="7217"/>
    <lineage>
        <taxon>Eukaryota</taxon>
        <taxon>Metazoa</taxon>
        <taxon>Ecdysozoa</taxon>
        <taxon>Arthropoda</taxon>
        <taxon>Hexapoda</taxon>
        <taxon>Insecta</taxon>
        <taxon>Pterygota</taxon>
        <taxon>Neoptera</taxon>
        <taxon>Endopterygota</taxon>
        <taxon>Diptera</taxon>
        <taxon>Brachycera</taxon>
        <taxon>Muscomorpha</taxon>
        <taxon>Ephydroidea</taxon>
        <taxon>Drosophilidae</taxon>
        <taxon>Drosophila</taxon>
        <taxon>Sophophora</taxon>
    </lineage>
</organism>
<dbReference type="FunFam" id="2.40.10.10:FF:000038">
    <property type="entry name" value="Serine protease"/>
    <property type="match status" value="1"/>
</dbReference>